<dbReference type="InterPro" id="IPR024523">
    <property type="entry name" value="DUF3793"/>
</dbReference>
<gene>
    <name evidence="1" type="ORF">ERS852473_00727</name>
</gene>
<protein>
    <submittedName>
        <fullName evidence="1">Protein of uncharacterized function (DUF3793)</fullName>
    </submittedName>
</protein>
<organism evidence="1 2">
    <name type="scientific">Sarcina ventriculi</name>
    <name type="common">Clostridium ventriculi</name>
    <dbReference type="NCBI Taxonomy" id="1267"/>
    <lineage>
        <taxon>Bacteria</taxon>
        <taxon>Bacillati</taxon>
        <taxon>Bacillota</taxon>
        <taxon>Clostridia</taxon>
        <taxon>Eubacteriales</taxon>
        <taxon>Clostridiaceae</taxon>
        <taxon>Sarcina</taxon>
    </lineage>
</organism>
<keyword evidence="2" id="KW-1185">Reference proteome</keyword>
<comment type="caution">
    <text evidence="1">The sequence shown here is derived from an EMBL/GenBank/DDBJ whole genome shotgun (WGS) entry which is preliminary data.</text>
</comment>
<dbReference type="Proteomes" id="UP000095488">
    <property type="component" value="Unassembled WGS sequence"/>
</dbReference>
<sequence>MGFNCPREECNKCKYSDDEFILRLMGILGPVILKVKPSEILSFSKLHKGYKENLEKIEEVFSGCKEIKYKIIDYKSEGKKVLFYREDELDRTLTDKNNLKFLKQIGYPSNYGLYGYLEFLSEKITNGNIPDEIGIFLGYPLKDVLGFMGYPSLKLTKINGWRVYGDSLLSDIKYNQFKRAKENIKILLTLRTVSEILYL</sequence>
<dbReference type="Pfam" id="PF12672">
    <property type="entry name" value="DUF3793"/>
    <property type="match status" value="1"/>
</dbReference>
<dbReference type="EMBL" id="CYZR01000002">
    <property type="protein sequence ID" value="CUN64461.1"/>
    <property type="molecule type" value="Genomic_DNA"/>
</dbReference>
<name>A0ABP2AR56_SARVE</name>
<reference evidence="1 2" key="1">
    <citation type="submission" date="2015-09" db="EMBL/GenBank/DDBJ databases">
        <authorList>
            <consortium name="Pathogen Informatics"/>
            <person name="Wu L."/>
            <person name="Ma J."/>
        </authorList>
    </citation>
    <scope>NUCLEOTIDE SEQUENCE [LARGE SCALE GENOMIC DNA]</scope>
    <source>
        <strain evidence="1 2">2789STDY5834858</strain>
    </source>
</reference>
<evidence type="ECO:0000313" key="2">
    <source>
        <dbReference type="Proteomes" id="UP000095488"/>
    </source>
</evidence>
<proteinExistence type="predicted"/>
<evidence type="ECO:0000313" key="1">
    <source>
        <dbReference type="EMBL" id="CUN64461.1"/>
    </source>
</evidence>
<accession>A0ABP2AR56</accession>
<dbReference type="RefSeq" id="WP_055257735.1">
    <property type="nucleotide sequence ID" value="NZ_BCMV01000012.1"/>
</dbReference>